<gene>
    <name evidence="2" type="ORF">CVLEPA_LOCUS14835</name>
</gene>
<dbReference type="Proteomes" id="UP001642483">
    <property type="component" value="Unassembled WGS sequence"/>
</dbReference>
<comment type="caution">
    <text evidence="2">The sequence shown here is derived from an EMBL/GenBank/DDBJ whole genome shotgun (WGS) entry which is preliminary data.</text>
</comment>
<dbReference type="Gene3D" id="3.40.50.150">
    <property type="entry name" value="Vaccinia Virus protein VP39"/>
    <property type="match status" value="1"/>
</dbReference>
<evidence type="ECO:0000313" key="3">
    <source>
        <dbReference type="Proteomes" id="UP001642483"/>
    </source>
</evidence>
<dbReference type="InterPro" id="IPR029063">
    <property type="entry name" value="SAM-dependent_MTases_sf"/>
</dbReference>
<dbReference type="PANTHER" id="PTHR13369">
    <property type="match status" value="1"/>
</dbReference>
<accession>A0ABP0FZ53</accession>
<dbReference type="PANTHER" id="PTHR13369:SF0">
    <property type="entry name" value="GLUTATHIONE S-TRANSFERASE C-TERMINAL DOMAIN-CONTAINING PROTEIN"/>
    <property type="match status" value="1"/>
</dbReference>
<evidence type="ECO:0000259" key="1">
    <source>
        <dbReference type="Pfam" id="PF13679"/>
    </source>
</evidence>
<sequence length="619" mass="69632">MDKENFLVFLEGTTQHSAVGPVFNNATQCVCLLAIYCKKFNASLCLVVESNAASDYGSCAQFLSESIKDGFNVPKESFDKVIVQSKLQIPYKVQNCILPAILSADRQYVVSGLCNVLRYLINDPNVNEDRDLVRLLGHKKCCLKSTHEVSPRTKLCEVSAPEVIDNWIPSSIVVIGDVVPRAVKQFEILMDQPVVIHNKDKRQRLVLQRLAESSSFDDSLSSIPSAKYLKLGQRNFKGKNVVPTNDLPPLEHVYVEGVEFMLSDLALLPCIHAFLVFSAGHLEKLKSVIPLTLKWYHRMQKIPELNHLQFMDVSNFIDTPCSALLNGKAEILNLGQEKDERTQKTINKKDLEITLRRDLPPLLERVNKCLQVEFREFVPEEIKVQWEKLPESLHPIKGELSTKRALRKCQQIENLLYSVKYVSSDNDVIVDFCCGGGHVGIVIAYMLPKCHVVLIDNKEESLDRARKRIKTIGLQNITIYQSNLENYRGVFNVGVALHACGVATDMVLRHCMEANSSFVISPCCYGRIKNTHSITYPQSAKYRGISITHEQLLLLGHGGDQTSWNFGGEKPKQGKHCMGLVDMDRIFAATDRSYEASLYSLFPHDCSPKNNLIVGKAPK</sequence>
<dbReference type="SUPFAM" id="SSF53335">
    <property type="entry name" value="S-adenosyl-L-methionine-dependent methyltransferases"/>
    <property type="match status" value="1"/>
</dbReference>
<keyword evidence="3" id="KW-1185">Reference proteome</keyword>
<proteinExistence type="predicted"/>
<dbReference type="EMBL" id="CAWYQH010000097">
    <property type="protein sequence ID" value="CAK8683809.1"/>
    <property type="molecule type" value="Genomic_DNA"/>
</dbReference>
<name>A0ABP0FZ53_CLALP</name>
<feature type="domain" description="Methyltransferase" evidence="1">
    <location>
        <begin position="407"/>
        <end position="529"/>
    </location>
</feature>
<dbReference type="InterPro" id="IPR025714">
    <property type="entry name" value="Methyltranfer_dom"/>
</dbReference>
<dbReference type="CDD" id="cd02440">
    <property type="entry name" value="AdoMet_MTases"/>
    <property type="match status" value="1"/>
</dbReference>
<protein>
    <recommendedName>
        <fullName evidence="1">Methyltransferase domain-containing protein</fullName>
    </recommendedName>
</protein>
<dbReference type="Pfam" id="PF13679">
    <property type="entry name" value="Methyltransf_32"/>
    <property type="match status" value="1"/>
</dbReference>
<evidence type="ECO:0000313" key="2">
    <source>
        <dbReference type="EMBL" id="CAK8683809.1"/>
    </source>
</evidence>
<organism evidence="2 3">
    <name type="scientific">Clavelina lepadiformis</name>
    <name type="common">Light-bulb sea squirt</name>
    <name type="synonym">Ascidia lepadiformis</name>
    <dbReference type="NCBI Taxonomy" id="159417"/>
    <lineage>
        <taxon>Eukaryota</taxon>
        <taxon>Metazoa</taxon>
        <taxon>Chordata</taxon>
        <taxon>Tunicata</taxon>
        <taxon>Ascidiacea</taxon>
        <taxon>Aplousobranchia</taxon>
        <taxon>Clavelinidae</taxon>
        <taxon>Clavelina</taxon>
    </lineage>
</organism>
<reference evidence="2 3" key="1">
    <citation type="submission" date="2024-02" db="EMBL/GenBank/DDBJ databases">
        <authorList>
            <person name="Daric V."/>
            <person name="Darras S."/>
        </authorList>
    </citation>
    <scope>NUCLEOTIDE SEQUENCE [LARGE SCALE GENOMIC DNA]</scope>
</reference>